<evidence type="ECO:0000313" key="8">
    <source>
        <dbReference type="EMBL" id="MBR9726776.1"/>
    </source>
</evidence>
<protein>
    <submittedName>
        <fullName evidence="8">Tetratricopeptide repeat protein</fullName>
    </submittedName>
</protein>
<proteinExistence type="inferred from homology"/>
<evidence type="ECO:0000256" key="2">
    <source>
        <dbReference type="ARBA" id="ARBA00022490"/>
    </source>
</evidence>
<dbReference type="InterPro" id="IPR011990">
    <property type="entry name" value="TPR-like_helical_dom_sf"/>
</dbReference>
<comment type="caution">
    <text evidence="8">The sequence shown here is derived from an EMBL/GenBank/DDBJ whole genome shotgun (WGS) entry which is preliminary data.</text>
</comment>
<keyword evidence="9" id="KW-1185">Reference proteome</keyword>
<sequence>MRVFLCCFILLSIAFSATSVAVDLQQREITFREHPQALYDTLLNNTRYPLVINNIDDFKQAAKQINTSEEALKQDLISLARLTLEANVTHPEKYQQAQTLITQLQSIAVTNVDNAMIIMLNARYNARKNQQYKQAIIDFNTALKRISAETLTQAVLLKFILHEQLSSLNQMVYRPIPALSNLNRYREIAYQIRNDYFISLSESALGKYYGKNNDRAKSLQHYSEAFRIANRLKYSGLKAHAQLNLARTYRDLEQWKDALHHGHNALENFQKLGYLPYVAQALTAIAITYKGQNQWNKAIDYYLNAEQVNQQLGNEIALGINFHNLGEAYSQIGDVQAAIISLQKANDVFRAKQLNHYLVYNELLFAKVTLNERMWSVAVQHAEKALQLANEQSLHQQKIEALEYLAQAFKHLGDLENALSVYEQMKNFEEQNQSFDNNNDTSANLTVQKMKFELGLIKNQLDVETSLNNKNQIRLVVLSITTVLFFLAFIMVLKQQRKQQRRLHKVETRHLLDPTTGINGYFGLLEELKDESKQLTQRTLALVSINDSSNDDINLGATESNKRGAFIIDKLNHLLPMSSFVIRPGVIACYFDTCHHPDQILAATEQALASVTEHVAIPRFHEPLTQSNISIGHINLPLLNNPDILISPQLQFETVQFALAAANSIALPNSYVSLKTLNFAPAAIFSAPLYLNLKQALSRGIIRAESNQNLEKICWPMAKVSN</sequence>
<keyword evidence="4" id="KW-0802">TPR repeat</keyword>
<dbReference type="SMART" id="SM00028">
    <property type="entry name" value="TPR"/>
    <property type="match status" value="5"/>
</dbReference>
<keyword evidence="7" id="KW-0732">Signal</keyword>
<comment type="subcellular location">
    <subcellularLocation>
        <location evidence="1">Cytoplasm</location>
    </subcellularLocation>
</comment>
<dbReference type="InterPro" id="IPR019734">
    <property type="entry name" value="TPR_rpt"/>
</dbReference>
<evidence type="ECO:0000256" key="3">
    <source>
        <dbReference type="ARBA" id="ARBA00022737"/>
    </source>
</evidence>
<reference evidence="8 9" key="1">
    <citation type="submission" date="2020-02" db="EMBL/GenBank/DDBJ databases">
        <title>Shewanella WXL01 sp. nov., a marine bacterium isolated from green algae in Luhuitou Fringing Reef (Northern South China Sea).</title>
        <authorList>
            <person name="Wang X."/>
        </authorList>
    </citation>
    <scope>NUCLEOTIDE SEQUENCE [LARGE SCALE GENOMIC DNA]</scope>
    <source>
        <strain evidence="8 9">MCCC 1A01895</strain>
    </source>
</reference>
<evidence type="ECO:0000256" key="1">
    <source>
        <dbReference type="ARBA" id="ARBA00004496"/>
    </source>
</evidence>
<dbReference type="Pfam" id="PF13181">
    <property type="entry name" value="TPR_8"/>
    <property type="match status" value="1"/>
</dbReference>
<name>A0ABS5HYC7_9GAMM</name>
<evidence type="ECO:0000256" key="7">
    <source>
        <dbReference type="SAM" id="SignalP"/>
    </source>
</evidence>
<accession>A0ABS5HYC7</accession>
<feature type="chain" id="PRO_5046621933" evidence="7">
    <location>
        <begin position="22"/>
        <end position="722"/>
    </location>
</feature>
<dbReference type="PANTHER" id="PTHR46630">
    <property type="entry name" value="TETRATRICOPEPTIDE REPEAT PROTEIN 29"/>
    <property type="match status" value="1"/>
</dbReference>
<evidence type="ECO:0000313" key="9">
    <source>
        <dbReference type="Proteomes" id="UP000811844"/>
    </source>
</evidence>
<dbReference type="PANTHER" id="PTHR46630:SF1">
    <property type="entry name" value="TETRATRICOPEPTIDE REPEAT PROTEIN 29"/>
    <property type="match status" value="1"/>
</dbReference>
<comment type="similarity">
    <text evidence="5">Belongs to the Rap family.</text>
</comment>
<organism evidence="8 9">
    <name type="scientific">Shewanella intestini</name>
    <dbReference type="NCBI Taxonomy" id="2017544"/>
    <lineage>
        <taxon>Bacteria</taxon>
        <taxon>Pseudomonadati</taxon>
        <taxon>Pseudomonadota</taxon>
        <taxon>Gammaproteobacteria</taxon>
        <taxon>Alteromonadales</taxon>
        <taxon>Shewanellaceae</taxon>
        <taxon>Shewanella</taxon>
    </lineage>
</organism>
<evidence type="ECO:0000256" key="6">
    <source>
        <dbReference type="SAM" id="Phobius"/>
    </source>
</evidence>
<dbReference type="EMBL" id="JAAIKR010000001">
    <property type="protein sequence ID" value="MBR9726776.1"/>
    <property type="molecule type" value="Genomic_DNA"/>
</dbReference>
<dbReference type="InterPro" id="IPR051476">
    <property type="entry name" value="Bac_ResReg_Asp_Phosphatase"/>
</dbReference>
<feature type="transmembrane region" description="Helical" evidence="6">
    <location>
        <begin position="473"/>
        <end position="493"/>
    </location>
</feature>
<keyword evidence="6" id="KW-1133">Transmembrane helix</keyword>
<dbReference type="Pfam" id="PF13424">
    <property type="entry name" value="TPR_12"/>
    <property type="match status" value="1"/>
</dbReference>
<keyword evidence="6" id="KW-0812">Transmembrane</keyword>
<keyword evidence="6" id="KW-0472">Membrane</keyword>
<evidence type="ECO:0000256" key="4">
    <source>
        <dbReference type="ARBA" id="ARBA00022803"/>
    </source>
</evidence>
<dbReference type="Gene3D" id="1.25.40.10">
    <property type="entry name" value="Tetratricopeptide repeat domain"/>
    <property type="match status" value="2"/>
</dbReference>
<dbReference type="SUPFAM" id="SSF48452">
    <property type="entry name" value="TPR-like"/>
    <property type="match status" value="2"/>
</dbReference>
<feature type="signal peptide" evidence="7">
    <location>
        <begin position="1"/>
        <end position="21"/>
    </location>
</feature>
<gene>
    <name evidence="8" type="ORF">G3R48_02065</name>
</gene>
<keyword evidence="3" id="KW-0677">Repeat</keyword>
<dbReference type="Proteomes" id="UP000811844">
    <property type="component" value="Unassembled WGS sequence"/>
</dbReference>
<keyword evidence="2" id="KW-0963">Cytoplasm</keyword>
<dbReference type="RefSeq" id="WP_153660787.1">
    <property type="nucleotide sequence ID" value="NZ_JAAIKR010000001.1"/>
</dbReference>
<evidence type="ECO:0000256" key="5">
    <source>
        <dbReference type="ARBA" id="ARBA00038253"/>
    </source>
</evidence>